<dbReference type="CDD" id="cd09245">
    <property type="entry name" value="BRO1_UmRIM23-like"/>
    <property type="match status" value="1"/>
</dbReference>
<evidence type="ECO:0000313" key="6">
    <source>
        <dbReference type="Proteomes" id="UP000518752"/>
    </source>
</evidence>
<dbReference type="GO" id="GO:0005886">
    <property type="term" value="C:plasma membrane"/>
    <property type="evidence" value="ECO:0007669"/>
    <property type="project" value="TreeGrafter"/>
</dbReference>
<dbReference type="AlphaFoldDB" id="A0A8H5HC17"/>
<sequence length="461" mass="50053">MTTFLYELSTTGAVSFTDILKDPNGSYTRRISDATQARSRLRGILKENKRADGEQDYLTIIKVIDGYLPQLQGIIDCVAHGELQLKSEPVVFSWRTTLSASLFNNSPRISLPSLHAEYACCLLNYAFAYSNLARTIVSSLGSYEHDRAISEAERETKDTRLTHAVRHLGRASEIFTYLSETVLPELHQVAGSNKLPPDLSIEVNAALAKLSLADAQTVAIRKLLSKSFYDSNVTPGPPLPKSHPLPGVVAKLHLECASLYSSARTLAKTPSASKSSDDVPAELRHYLAAEASLHAALAKKWLGIDAGEKGGEKRAGDAVAFLAWSKKEFQELRDGGKGPGLAKGEKEKRDRNLRKEKVAAELGSVEVWLKHYKNVNDTVHFQAIPAQADLQSRIPSGMSALATTVSIYIPYKPVFGPLSDARITNGQPLHDANPASSPDDTSQSGASARESSAYAGAGEYY</sequence>
<evidence type="ECO:0000256" key="1">
    <source>
        <dbReference type="ARBA" id="ARBA00010997"/>
    </source>
</evidence>
<comment type="caution">
    <text evidence="5">The sequence shown here is derived from an EMBL/GenBank/DDBJ whole genome shotgun (WGS) entry which is preliminary data.</text>
</comment>
<dbReference type="InterPro" id="IPR037505">
    <property type="entry name" value="pH-resp_palC"/>
</dbReference>
<feature type="compositionally biased region" description="Polar residues" evidence="3">
    <location>
        <begin position="434"/>
        <end position="450"/>
    </location>
</feature>
<proteinExistence type="inferred from homology"/>
<protein>
    <recommendedName>
        <fullName evidence="2">pH-response regulator protein palC</fullName>
    </recommendedName>
</protein>
<dbReference type="OrthoDB" id="10266451at2759"/>
<evidence type="ECO:0000256" key="3">
    <source>
        <dbReference type="SAM" id="MobiDB-lite"/>
    </source>
</evidence>
<evidence type="ECO:0000259" key="4">
    <source>
        <dbReference type="PROSITE" id="PS51180"/>
    </source>
</evidence>
<organism evidence="5 6">
    <name type="scientific">Collybiopsis confluens</name>
    <dbReference type="NCBI Taxonomy" id="2823264"/>
    <lineage>
        <taxon>Eukaryota</taxon>
        <taxon>Fungi</taxon>
        <taxon>Dikarya</taxon>
        <taxon>Basidiomycota</taxon>
        <taxon>Agaricomycotina</taxon>
        <taxon>Agaricomycetes</taxon>
        <taxon>Agaricomycetidae</taxon>
        <taxon>Agaricales</taxon>
        <taxon>Marasmiineae</taxon>
        <taxon>Omphalotaceae</taxon>
        <taxon>Collybiopsis</taxon>
    </lineage>
</organism>
<dbReference type="EMBL" id="JAACJN010000065">
    <property type="protein sequence ID" value="KAF5380265.1"/>
    <property type="molecule type" value="Genomic_DNA"/>
</dbReference>
<dbReference type="Pfam" id="PF03097">
    <property type="entry name" value="BRO1"/>
    <property type="match status" value="1"/>
</dbReference>
<comment type="similarity">
    <text evidence="1">Belongs to the palC family.</text>
</comment>
<feature type="region of interest" description="Disordered" evidence="3">
    <location>
        <begin position="332"/>
        <end position="353"/>
    </location>
</feature>
<name>A0A8H5HC17_9AGAR</name>
<keyword evidence="6" id="KW-1185">Reference proteome</keyword>
<feature type="region of interest" description="Disordered" evidence="3">
    <location>
        <begin position="422"/>
        <end position="461"/>
    </location>
</feature>
<dbReference type="Proteomes" id="UP000518752">
    <property type="component" value="Unassembled WGS sequence"/>
</dbReference>
<dbReference type="SMART" id="SM01041">
    <property type="entry name" value="BRO1"/>
    <property type="match status" value="1"/>
</dbReference>
<gene>
    <name evidence="5" type="ORF">D9757_008213</name>
</gene>
<evidence type="ECO:0000256" key="2">
    <source>
        <dbReference type="ARBA" id="ARBA00022193"/>
    </source>
</evidence>
<dbReference type="PROSITE" id="PS51180">
    <property type="entry name" value="BRO1"/>
    <property type="match status" value="1"/>
</dbReference>
<dbReference type="InterPro" id="IPR004328">
    <property type="entry name" value="BRO1_dom"/>
</dbReference>
<dbReference type="GO" id="GO:0071467">
    <property type="term" value="P:cellular response to pH"/>
    <property type="evidence" value="ECO:0007669"/>
    <property type="project" value="InterPro"/>
</dbReference>
<accession>A0A8H5HC17</accession>
<reference evidence="5 6" key="1">
    <citation type="journal article" date="2020" name="ISME J.">
        <title>Uncovering the hidden diversity of litter-decomposition mechanisms in mushroom-forming fungi.</title>
        <authorList>
            <person name="Floudas D."/>
            <person name="Bentzer J."/>
            <person name="Ahren D."/>
            <person name="Johansson T."/>
            <person name="Persson P."/>
            <person name="Tunlid A."/>
        </authorList>
    </citation>
    <scope>NUCLEOTIDE SEQUENCE [LARGE SCALE GENOMIC DNA]</scope>
    <source>
        <strain evidence="5 6">CBS 406.79</strain>
    </source>
</reference>
<dbReference type="InterPro" id="IPR038499">
    <property type="entry name" value="BRO1_sf"/>
</dbReference>
<feature type="domain" description="BRO1" evidence="4">
    <location>
        <begin position="1"/>
        <end position="461"/>
    </location>
</feature>
<dbReference type="Gene3D" id="1.25.40.280">
    <property type="entry name" value="alix/aip1 like domains"/>
    <property type="match status" value="1"/>
</dbReference>
<dbReference type="PANTHER" id="PTHR40463:SF1">
    <property type="entry name" value="PH-RESPONSE REGULATOR PROTEIN PALC"/>
    <property type="match status" value="1"/>
</dbReference>
<feature type="compositionally biased region" description="Basic and acidic residues" evidence="3">
    <location>
        <begin position="343"/>
        <end position="353"/>
    </location>
</feature>
<dbReference type="PANTHER" id="PTHR40463">
    <property type="entry name" value="PH-RESPONSE REGULATOR PROTEIN PALC"/>
    <property type="match status" value="1"/>
</dbReference>
<evidence type="ECO:0000313" key="5">
    <source>
        <dbReference type="EMBL" id="KAF5380265.1"/>
    </source>
</evidence>